<reference evidence="3 4" key="1">
    <citation type="journal article" date="2023" name="Plant Biotechnol. J.">
        <title>Chromosome-level wild Hevea brasiliensis genome provides new tools for genomic-assisted breeding and valuable loci to elevate rubber yield.</title>
        <authorList>
            <person name="Cheng H."/>
            <person name="Song X."/>
            <person name="Hu Y."/>
            <person name="Wu T."/>
            <person name="Yang Q."/>
            <person name="An Z."/>
            <person name="Feng S."/>
            <person name="Deng Z."/>
            <person name="Wu W."/>
            <person name="Zeng X."/>
            <person name="Tu M."/>
            <person name="Wang X."/>
            <person name="Huang H."/>
        </authorList>
    </citation>
    <scope>NUCLEOTIDE SEQUENCE [LARGE SCALE GENOMIC DNA]</scope>
    <source>
        <strain evidence="3">MT/VB/25A 57/8</strain>
    </source>
</reference>
<accession>A0ABQ9LE84</accession>
<dbReference type="Proteomes" id="UP001174677">
    <property type="component" value="Chromosome 12"/>
</dbReference>
<dbReference type="PANTHER" id="PTHR47712:SF1">
    <property type="entry name" value="OS09G0555300 PROTEIN"/>
    <property type="match status" value="1"/>
</dbReference>
<dbReference type="SMART" id="SM00256">
    <property type="entry name" value="FBOX"/>
    <property type="match status" value="1"/>
</dbReference>
<name>A0ABQ9LE84_HEVBR</name>
<dbReference type="InterPro" id="IPR006652">
    <property type="entry name" value="Kelch_1"/>
</dbReference>
<protein>
    <recommendedName>
        <fullName evidence="2">F-box domain-containing protein</fullName>
    </recommendedName>
</protein>
<dbReference type="Pfam" id="PF00646">
    <property type="entry name" value="F-box"/>
    <property type="match status" value="1"/>
</dbReference>
<evidence type="ECO:0000259" key="2">
    <source>
        <dbReference type="PROSITE" id="PS50181"/>
    </source>
</evidence>
<dbReference type="CDD" id="cd22157">
    <property type="entry name" value="F-box_AtFBW1-like"/>
    <property type="match status" value="1"/>
</dbReference>
<evidence type="ECO:0000313" key="3">
    <source>
        <dbReference type="EMBL" id="KAJ9165843.1"/>
    </source>
</evidence>
<dbReference type="Pfam" id="PF01344">
    <property type="entry name" value="Kelch_1"/>
    <property type="match status" value="2"/>
</dbReference>
<dbReference type="SUPFAM" id="SSF81383">
    <property type="entry name" value="F-box domain"/>
    <property type="match status" value="1"/>
</dbReference>
<dbReference type="Gene3D" id="2.120.10.80">
    <property type="entry name" value="Kelch-type beta propeller"/>
    <property type="match status" value="2"/>
</dbReference>
<dbReference type="PANTHER" id="PTHR47712">
    <property type="entry name" value="OS09G0555300 PROTEIN"/>
    <property type="match status" value="1"/>
</dbReference>
<dbReference type="SUPFAM" id="SSF117281">
    <property type="entry name" value="Kelch motif"/>
    <property type="match status" value="2"/>
</dbReference>
<feature type="region of interest" description="Disordered" evidence="1">
    <location>
        <begin position="77"/>
        <end position="100"/>
    </location>
</feature>
<dbReference type="EMBL" id="JARPOI010000012">
    <property type="protein sequence ID" value="KAJ9165844.1"/>
    <property type="molecule type" value="Genomic_DNA"/>
</dbReference>
<evidence type="ECO:0000313" key="4">
    <source>
        <dbReference type="Proteomes" id="UP001174677"/>
    </source>
</evidence>
<dbReference type="InterPro" id="IPR001810">
    <property type="entry name" value="F-box_dom"/>
</dbReference>
<keyword evidence="4" id="KW-1185">Reference proteome</keyword>
<gene>
    <name evidence="3" type="ORF">P3X46_020668</name>
</gene>
<dbReference type="InterPro" id="IPR015915">
    <property type="entry name" value="Kelch-typ_b-propeller"/>
</dbReference>
<organism evidence="3 4">
    <name type="scientific">Hevea brasiliensis</name>
    <name type="common">Para rubber tree</name>
    <name type="synonym">Siphonia brasiliensis</name>
    <dbReference type="NCBI Taxonomy" id="3981"/>
    <lineage>
        <taxon>Eukaryota</taxon>
        <taxon>Viridiplantae</taxon>
        <taxon>Streptophyta</taxon>
        <taxon>Embryophyta</taxon>
        <taxon>Tracheophyta</taxon>
        <taxon>Spermatophyta</taxon>
        <taxon>Magnoliopsida</taxon>
        <taxon>eudicotyledons</taxon>
        <taxon>Gunneridae</taxon>
        <taxon>Pentapetalae</taxon>
        <taxon>rosids</taxon>
        <taxon>fabids</taxon>
        <taxon>Malpighiales</taxon>
        <taxon>Euphorbiaceae</taxon>
        <taxon>Crotonoideae</taxon>
        <taxon>Micrandreae</taxon>
        <taxon>Hevea</taxon>
    </lineage>
</organism>
<feature type="domain" description="F-box" evidence="2">
    <location>
        <begin position="139"/>
        <end position="185"/>
    </location>
</feature>
<evidence type="ECO:0000256" key="1">
    <source>
        <dbReference type="SAM" id="MobiDB-lite"/>
    </source>
</evidence>
<dbReference type="InterPro" id="IPR036047">
    <property type="entry name" value="F-box-like_dom_sf"/>
</dbReference>
<dbReference type="PROSITE" id="PS50181">
    <property type="entry name" value="FBOX"/>
    <property type="match status" value="1"/>
</dbReference>
<sequence>MSMNGRFSERLTGEAYLNRDFEALRVSRRLVRSVSQKLKKTNNRFEGDAEDDARGISAKCLPLYGRGGGCKVGADAGEEYGDPSSRRRSSSASEGGKGYKPICGTDEPGVDCFSYGVREKFWKKNIRKDLELEDSIENSSLHIFLPDDILEMCLVRLPLTSLMNARLVCKKWRYLTTAPRFLQMRRDGLHQNPWLFLFGAVKDGYCSAEIHALDVSQDQWHRIDSDILKGRFMFSVASIQDDVYIVGGCSSLTHFGRVDRSSFRTHKGVLVFSPLTKSWRKVASMRYARSMPILGISEVSSNFSILQSHQHRQERHFPRSRIGGVSDVYEDPHRLSLRRQYRNAFDEDETSLLHSRKSHKFIRQKNDQRNAKGCKSFVLIAIGGLGSWDEPLDSGEIYDPLSNKWTEIQKLPIDFGAVCSGVICNGIFYVYSETGKLMGYDIERGFWIAIQTFPFPPRVYEYYPKLVSCNGRLFMLSVSWCEGDGQIGQRNKAVRKLWELDLMYLTWTEVSVHPDAPMDWNAAFVADKNLIFGVEMFKIFGQVLDFLTVCDVSETGTNWSHISRNHMTHELDASSCITKSLAVLHM</sequence>
<dbReference type="SMART" id="SM00612">
    <property type="entry name" value="Kelch"/>
    <property type="match status" value="2"/>
</dbReference>
<proteinExistence type="predicted"/>
<dbReference type="EMBL" id="JARPOI010000012">
    <property type="protein sequence ID" value="KAJ9165843.1"/>
    <property type="molecule type" value="Genomic_DNA"/>
</dbReference>
<comment type="caution">
    <text evidence="3">The sequence shown here is derived from an EMBL/GenBank/DDBJ whole genome shotgun (WGS) entry which is preliminary data.</text>
</comment>